<dbReference type="GO" id="GO:0004622">
    <property type="term" value="F:phosphatidylcholine lysophospholipase activity"/>
    <property type="evidence" value="ECO:0007669"/>
    <property type="project" value="TreeGrafter"/>
</dbReference>
<dbReference type="InterPro" id="IPR051532">
    <property type="entry name" value="Ester_Hydrolysis_Enzymes"/>
</dbReference>
<keyword evidence="1" id="KW-0732">Signal</keyword>
<dbReference type="PANTHER" id="PTHR30383">
    <property type="entry name" value="THIOESTERASE 1/PROTEASE 1/LYSOPHOSPHOLIPASE L1"/>
    <property type="match status" value="1"/>
</dbReference>
<dbReference type="SUPFAM" id="SSF53474">
    <property type="entry name" value="alpha/beta-Hydrolases"/>
    <property type="match status" value="1"/>
</dbReference>
<dbReference type="GO" id="GO:0008236">
    <property type="term" value="F:serine-type peptidase activity"/>
    <property type="evidence" value="ECO:0007669"/>
    <property type="project" value="InterPro"/>
</dbReference>
<dbReference type="Pfam" id="PF13472">
    <property type="entry name" value="Lipase_GDSL_2"/>
    <property type="match status" value="1"/>
</dbReference>
<dbReference type="Gene3D" id="3.40.50.1110">
    <property type="entry name" value="SGNH hydrolase"/>
    <property type="match status" value="2"/>
</dbReference>
<sequence length="844" mass="94349">MKNAIVSLLLLLMVTQYVTAQKKVIKIACIGNSITYGVGTRNPAKDSYPAVLGQMLGDGYEVRNFGVSARTMLMKGDHPYMKEERYRQALAYNPDIVTIKLGTNDTKPQNWRYKSDFKKDMETMIRTIRALPSKPEIYLCYPIPAYAVQWGINDSTIVHGVMPVIDQLAAKYRLKVIDLHTPLTGMKECFADHVHPNEKAAARIARVIYRQLTGKEAPEHVSQPFPGHKSKWQGFDQYTFTYQDRQAIVVCPERAAAGNPWIWRPAFFGAFASVDEALLKRGFHVVYYDLTHLYGSPRARKSGTDFYWNMVQMYGLSPRVTLEGFSRGGLFAYNWAADHPDKVACIYVDAPVCDVFSWPGRSSGNAGLWKGMLDEWGLTEARMNTFPGNPIDRLKPLADARIPVICVCGDSDRVVPFSENSAVVRQRYTAMGAPFELILKPGVDHHPHSLENPTPVVDFIVRHQAGYEAGQCYTLRGNYQNSYRKFEKERVGTVAFLGGSITEMKGWRDMICEDLKQRFPYTKFTFVAAGIPSTGSTPGAFRLTDDVLSKGKVDLLFVEAAVNDDTNGFSAIEQIRGMEGIVRHALVSNPSMDIMMLHFIYDPFIPKLDKGQMPDVILNHERVANHYLLPSVNLASEIAARMRSGEFTWEQFGGTHPNLLGHAYYAATINKVLDEMYAPCATAKDAAKPHALPAVPLDAYSYTNGRLVDIRQAHIGKGWQLVAPWTPRLAAETRPGFVDVPMLETNRPGAKLTLDFEGTAVGIFCVSGPAAGILEYSVDGAPFKKLDTFTAWSGGLYIPWVYMFDTELPMGKHRLALRMSKDHHPQSKGTSCQIRQFVVNDSCE</sequence>
<feature type="domain" description="Peptidase S9 prolyl oligopeptidase catalytic" evidence="2">
    <location>
        <begin position="318"/>
        <end position="446"/>
    </location>
</feature>
<evidence type="ECO:0000256" key="1">
    <source>
        <dbReference type="SAM" id="SignalP"/>
    </source>
</evidence>
<protein>
    <submittedName>
        <fullName evidence="4">GDSL-like Lipase/Acylhydrolase family protein</fullName>
    </submittedName>
</protein>
<dbReference type="GO" id="GO:0006508">
    <property type="term" value="P:proteolysis"/>
    <property type="evidence" value="ECO:0007669"/>
    <property type="project" value="InterPro"/>
</dbReference>
<dbReference type="PATRIC" id="fig|1339316.3.peg.4597"/>
<evidence type="ECO:0000313" key="4">
    <source>
        <dbReference type="EMBL" id="EXY88569.1"/>
    </source>
</evidence>
<dbReference type="InterPro" id="IPR029058">
    <property type="entry name" value="AB_hydrolase_fold"/>
</dbReference>
<organism evidence="4 5">
    <name type="scientific">Bacteroides fragilis str. 3998T(B)3</name>
    <dbReference type="NCBI Taxonomy" id="1339316"/>
    <lineage>
        <taxon>Bacteria</taxon>
        <taxon>Pseudomonadati</taxon>
        <taxon>Bacteroidota</taxon>
        <taxon>Bacteroidia</taxon>
        <taxon>Bacteroidales</taxon>
        <taxon>Bacteroidaceae</taxon>
        <taxon>Bacteroides</taxon>
    </lineage>
</organism>
<dbReference type="Proteomes" id="UP000020773">
    <property type="component" value="Unassembled WGS sequence"/>
</dbReference>
<dbReference type="CDD" id="cd01827">
    <property type="entry name" value="sialate_O-acetylesterase_like1"/>
    <property type="match status" value="1"/>
</dbReference>
<dbReference type="Gene3D" id="2.60.120.260">
    <property type="entry name" value="Galactose-binding domain-like"/>
    <property type="match status" value="1"/>
</dbReference>
<evidence type="ECO:0000259" key="3">
    <source>
        <dbReference type="Pfam" id="PF13472"/>
    </source>
</evidence>
<dbReference type="PANTHER" id="PTHR30383:SF5">
    <property type="entry name" value="SGNH HYDROLASE-TYPE ESTERASE DOMAIN-CONTAINING PROTEIN"/>
    <property type="match status" value="1"/>
</dbReference>
<dbReference type="InterPro" id="IPR036514">
    <property type="entry name" value="SGNH_hydro_sf"/>
</dbReference>
<feature type="chain" id="PRO_5001477286" evidence="1">
    <location>
        <begin position="21"/>
        <end position="844"/>
    </location>
</feature>
<dbReference type="InterPro" id="IPR013830">
    <property type="entry name" value="SGNH_hydro"/>
</dbReference>
<name>A0A015TVZ5_BACFG</name>
<dbReference type="RefSeq" id="WP_032574927.1">
    <property type="nucleotide sequence ID" value="NZ_JGDB01000278.1"/>
</dbReference>
<dbReference type="AlphaFoldDB" id="A0A015TVZ5"/>
<feature type="signal peptide" evidence="1">
    <location>
        <begin position="1"/>
        <end position="20"/>
    </location>
</feature>
<keyword evidence="4" id="KW-0378">Hydrolase</keyword>
<dbReference type="SUPFAM" id="SSF52266">
    <property type="entry name" value="SGNH hydrolase"/>
    <property type="match status" value="2"/>
</dbReference>
<feature type="domain" description="SGNH hydrolase-type esterase" evidence="3">
    <location>
        <begin position="29"/>
        <end position="201"/>
    </location>
</feature>
<dbReference type="Pfam" id="PF00326">
    <property type="entry name" value="Peptidase_S9"/>
    <property type="match status" value="1"/>
</dbReference>
<dbReference type="InterPro" id="IPR001375">
    <property type="entry name" value="Peptidase_S9_cat"/>
</dbReference>
<gene>
    <name evidence="4" type="ORF">M125_4846</name>
</gene>
<evidence type="ECO:0000313" key="5">
    <source>
        <dbReference type="Proteomes" id="UP000020773"/>
    </source>
</evidence>
<reference evidence="4 5" key="1">
    <citation type="submission" date="2014-02" db="EMBL/GenBank/DDBJ databases">
        <authorList>
            <person name="Sears C."/>
            <person name="Carroll K."/>
            <person name="Sack B.R."/>
            <person name="Qadri F."/>
            <person name="Myers L.L."/>
            <person name="Chung G.-T."/>
            <person name="Escheverria P."/>
            <person name="Fraser C.M."/>
            <person name="Sadzewicz L."/>
            <person name="Shefchek K.A."/>
            <person name="Tallon L."/>
            <person name="Das S.P."/>
            <person name="Daugherty S."/>
            <person name="Mongodin E.F."/>
        </authorList>
    </citation>
    <scope>NUCLEOTIDE SEQUENCE [LARGE SCALE GENOMIC DNA]</scope>
    <source>
        <strain evidence="5">3998T(B)3</strain>
    </source>
</reference>
<evidence type="ECO:0000259" key="2">
    <source>
        <dbReference type="Pfam" id="PF00326"/>
    </source>
</evidence>
<comment type="caution">
    <text evidence="4">The sequence shown here is derived from an EMBL/GenBank/DDBJ whole genome shotgun (WGS) entry which is preliminary data.</text>
</comment>
<proteinExistence type="predicted"/>
<dbReference type="EMBL" id="JGDB01000278">
    <property type="protein sequence ID" value="EXY88569.1"/>
    <property type="molecule type" value="Genomic_DNA"/>
</dbReference>
<accession>A0A015TVZ5</accession>
<dbReference type="Gene3D" id="3.40.50.1820">
    <property type="entry name" value="alpha/beta hydrolase"/>
    <property type="match status" value="1"/>
</dbReference>
<dbReference type="CDD" id="cd00229">
    <property type="entry name" value="SGNH_hydrolase"/>
    <property type="match status" value="1"/>
</dbReference>